<comment type="function">
    <text evidence="7">Binds to sigma F and blocks its ability to form an RNA polymerase holoenzyme (E-sigma F). Phosphorylates SpoIIAA on a serine residue. This phosphorylation may enable SpoIIAA to act as an anti-anti-sigma factor that counteracts SpoIIAB and thus releases sigma F from inhibition.</text>
</comment>
<feature type="domain" description="Histidine kinase/HSP90-like ATPase" evidence="8">
    <location>
        <begin position="35"/>
        <end position="139"/>
    </location>
</feature>
<dbReference type="HAMAP" id="MF_00637">
    <property type="entry name" value="Anti_sigma_F"/>
    <property type="match status" value="1"/>
</dbReference>
<reference evidence="9" key="1">
    <citation type="submission" date="2020-10" db="EMBL/GenBank/DDBJ databases">
        <authorList>
            <person name="Gilroy R."/>
        </authorList>
    </citation>
    <scope>NUCLEOTIDE SEQUENCE</scope>
    <source>
        <strain evidence="9">USAMLcec3-3695</strain>
    </source>
</reference>
<comment type="caution">
    <text evidence="9">The sequence shown here is derived from an EMBL/GenBank/DDBJ whole genome shotgun (WGS) entry which is preliminary data.</text>
</comment>
<dbReference type="EMBL" id="DVNB01000080">
    <property type="protein sequence ID" value="HIU57657.1"/>
    <property type="molecule type" value="Genomic_DNA"/>
</dbReference>
<dbReference type="GO" id="GO:0030435">
    <property type="term" value="P:sporulation resulting in formation of a cellular spore"/>
    <property type="evidence" value="ECO:0007669"/>
    <property type="project" value="UniProtKB-KW"/>
</dbReference>
<dbReference type="NCBIfam" id="TIGR01925">
    <property type="entry name" value="spIIAB"/>
    <property type="match status" value="1"/>
</dbReference>
<dbReference type="InterPro" id="IPR010194">
    <property type="entry name" value="Anti-sigma_F"/>
</dbReference>
<keyword evidence="3 7" id="KW-0547">Nucleotide-binding</keyword>
<dbReference type="InterPro" id="IPR003594">
    <property type="entry name" value="HATPase_dom"/>
</dbReference>
<evidence type="ECO:0000256" key="2">
    <source>
        <dbReference type="ARBA" id="ARBA00022679"/>
    </source>
</evidence>
<evidence type="ECO:0000256" key="1">
    <source>
        <dbReference type="ARBA" id="ARBA00022527"/>
    </source>
</evidence>
<evidence type="ECO:0000313" key="9">
    <source>
        <dbReference type="EMBL" id="HIU57657.1"/>
    </source>
</evidence>
<evidence type="ECO:0000256" key="5">
    <source>
        <dbReference type="ARBA" id="ARBA00022840"/>
    </source>
</evidence>
<protein>
    <recommendedName>
        <fullName evidence="7">Anti-sigma F factor</fullName>
        <ecNumber evidence="7">2.7.11.1</ecNumber>
    </recommendedName>
    <alternativeName>
        <fullName evidence="7">Stage II sporulation protein AB</fullName>
    </alternativeName>
</protein>
<dbReference type="Gene3D" id="3.30.565.10">
    <property type="entry name" value="Histidine kinase-like ATPase, C-terminal domain"/>
    <property type="match status" value="1"/>
</dbReference>
<evidence type="ECO:0000256" key="7">
    <source>
        <dbReference type="HAMAP-Rule" id="MF_00637"/>
    </source>
</evidence>
<dbReference type="GO" id="GO:0005524">
    <property type="term" value="F:ATP binding"/>
    <property type="evidence" value="ECO:0007669"/>
    <property type="project" value="UniProtKB-KW"/>
</dbReference>
<evidence type="ECO:0000313" key="10">
    <source>
        <dbReference type="Proteomes" id="UP000824109"/>
    </source>
</evidence>
<comment type="catalytic activity">
    <reaction evidence="7">
        <text>L-seryl-[protein] + ATP = O-phospho-L-seryl-[protein] + ADP + H(+)</text>
        <dbReference type="Rhea" id="RHEA:17989"/>
        <dbReference type="Rhea" id="RHEA-COMP:9863"/>
        <dbReference type="Rhea" id="RHEA-COMP:11604"/>
        <dbReference type="ChEBI" id="CHEBI:15378"/>
        <dbReference type="ChEBI" id="CHEBI:29999"/>
        <dbReference type="ChEBI" id="CHEBI:30616"/>
        <dbReference type="ChEBI" id="CHEBI:83421"/>
        <dbReference type="ChEBI" id="CHEBI:456216"/>
        <dbReference type="EC" id="2.7.11.1"/>
    </reaction>
</comment>
<keyword evidence="1 7" id="KW-0723">Serine/threonine-protein kinase</keyword>
<evidence type="ECO:0000256" key="4">
    <source>
        <dbReference type="ARBA" id="ARBA00022777"/>
    </source>
</evidence>
<dbReference type="SUPFAM" id="SSF55874">
    <property type="entry name" value="ATPase domain of HSP90 chaperone/DNA topoisomerase II/histidine kinase"/>
    <property type="match status" value="1"/>
</dbReference>
<dbReference type="GO" id="GO:0042174">
    <property type="term" value="P:negative regulation of sporulation resulting in formation of a cellular spore"/>
    <property type="evidence" value="ECO:0007669"/>
    <property type="project" value="InterPro"/>
</dbReference>
<dbReference type="InterPro" id="IPR050267">
    <property type="entry name" value="Anti-sigma-factor_SerPK"/>
</dbReference>
<dbReference type="PANTHER" id="PTHR35526">
    <property type="entry name" value="ANTI-SIGMA-F FACTOR RSBW-RELATED"/>
    <property type="match status" value="1"/>
</dbReference>
<sequence>MNNYMRFEFPAKSENEKLARTVCAAFILELDPTIDEVDEIKTAISEAVTNSIIHGYENDTGTVCIEGDITGREVTYIVRDAGCGIDDIQKAMEPLYTGKPGAERSGMGFSIMEAFMDELRVESCPGKGTTIIMKKRISEDAG</sequence>
<evidence type="ECO:0000256" key="3">
    <source>
        <dbReference type="ARBA" id="ARBA00022741"/>
    </source>
</evidence>
<evidence type="ECO:0000256" key="6">
    <source>
        <dbReference type="ARBA" id="ARBA00022969"/>
    </source>
</evidence>
<dbReference type="SMART" id="SM00387">
    <property type="entry name" value="HATPase_c"/>
    <property type="match status" value="1"/>
</dbReference>
<dbReference type="Pfam" id="PF13581">
    <property type="entry name" value="HATPase_c_2"/>
    <property type="match status" value="1"/>
</dbReference>
<proteinExistence type="inferred from homology"/>
<dbReference type="PANTHER" id="PTHR35526:SF3">
    <property type="entry name" value="ANTI-SIGMA-F FACTOR RSBW"/>
    <property type="match status" value="1"/>
</dbReference>
<evidence type="ECO:0000259" key="8">
    <source>
        <dbReference type="SMART" id="SM00387"/>
    </source>
</evidence>
<keyword evidence="5 7" id="KW-0067">ATP-binding</keyword>
<accession>A0A9D1MCS5</accession>
<dbReference type="AlphaFoldDB" id="A0A9D1MCS5"/>
<comment type="catalytic activity">
    <reaction evidence="7">
        <text>L-threonyl-[protein] + ATP = O-phospho-L-threonyl-[protein] + ADP + H(+)</text>
        <dbReference type="Rhea" id="RHEA:46608"/>
        <dbReference type="Rhea" id="RHEA-COMP:11060"/>
        <dbReference type="Rhea" id="RHEA-COMP:11605"/>
        <dbReference type="ChEBI" id="CHEBI:15378"/>
        <dbReference type="ChEBI" id="CHEBI:30013"/>
        <dbReference type="ChEBI" id="CHEBI:30616"/>
        <dbReference type="ChEBI" id="CHEBI:61977"/>
        <dbReference type="ChEBI" id="CHEBI:456216"/>
        <dbReference type="EC" id="2.7.11.1"/>
    </reaction>
</comment>
<dbReference type="GO" id="GO:0004674">
    <property type="term" value="F:protein serine/threonine kinase activity"/>
    <property type="evidence" value="ECO:0007669"/>
    <property type="project" value="UniProtKB-KW"/>
</dbReference>
<dbReference type="EC" id="2.7.11.1" evidence="7"/>
<dbReference type="GO" id="GO:0016989">
    <property type="term" value="F:sigma factor antagonist activity"/>
    <property type="evidence" value="ECO:0007669"/>
    <property type="project" value="InterPro"/>
</dbReference>
<dbReference type="GO" id="GO:0030436">
    <property type="term" value="P:asexual sporulation"/>
    <property type="evidence" value="ECO:0007669"/>
    <property type="project" value="UniProtKB-UniRule"/>
</dbReference>
<name>A0A9D1MCS5_9FIRM</name>
<dbReference type="Proteomes" id="UP000824109">
    <property type="component" value="Unassembled WGS sequence"/>
</dbReference>
<dbReference type="InterPro" id="IPR036890">
    <property type="entry name" value="HATPase_C_sf"/>
</dbReference>
<keyword evidence="6 7" id="KW-0749">Sporulation</keyword>
<gene>
    <name evidence="7" type="primary">spoIIAB</name>
    <name evidence="9" type="ORF">IAA61_07590</name>
</gene>
<organism evidence="9 10">
    <name type="scientific">Candidatus Ornithomonoglobus merdipullorum</name>
    <dbReference type="NCBI Taxonomy" id="2840895"/>
    <lineage>
        <taxon>Bacteria</taxon>
        <taxon>Bacillati</taxon>
        <taxon>Bacillota</taxon>
        <taxon>Clostridia</taxon>
        <taxon>Candidatus Ornithomonoglobus</taxon>
    </lineage>
</organism>
<comment type="similarity">
    <text evidence="7">Belongs to the anti-sigma-factor family.</text>
</comment>
<keyword evidence="4 7" id="KW-0418">Kinase</keyword>
<reference evidence="9" key="2">
    <citation type="journal article" date="2021" name="PeerJ">
        <title>Extensive microbial diversity within the chicken gut microbiome revealed by metagenomics and culture.</title>
        <authorList>
            <person name="Gilroy R."/>
            <person name="Ravi A."/>
            <person name="Getino M."/>
            <person name="Pursley I."/>
            <person name="Horton D.L."/>
            <person name="Alikhan N.F."/>
            <person name="Baker D."/>
            <person name="Gharbi K."/>
            <person name="Hall N."/>
            <person name="Watson M."/>
            <person name="Adriaenssens E.M."/>
            <person name="Foster-Nyarko E."/>
            <person name="Jarju S."/>
            <person name="Secka A."/>
            <person name="Antonio M."/>
            <person name="Oren A."/>
            <person name="Chaudhuri R.R."/>
            <person name="La Ragione R."/>
            <person name="Hildebrand F."/>
            <person name="Pallen M.J."/>
        </authorList>
    </citation>
    <scope>NUCLEOTIDE SEQUENCE</scope>
    <source>
        <strain evidence="9">USAMLcec3-3695</strain>
    </source>
</reference>
<keyword evidence="2 7" id="KW-0808">Transferase</keyword>